<comment type="caution">
    <text evidence="1">The sequence shown here is derived from an EMBL/GenBank/DDBJ whole genome shotgun (WGS) entry which is preliminary data.</text>
</comment>
<organism evidence="1 2">
    <name type="scientific">Dendrobium nobile</name>
    <name type="common">Orchid</name>
    <dbReference type="NCBI Taxonomy" id="94219"/>
    <lineage>
        <taxon>Eukaryota</taxon>
        <taxon>Viridiplantae</taxon>
        <taxon>Streptophyta</taxon>
        <taxon>Embryophyta</taxon>
        <taxon>Tracheophyta</taxon>
        <taxon>Spermatophyta</taxon>
        <taxon>Magnoliopsida</taxon>
        <taxon>Liliopsida</taxon>
        <taxon>Asparagales</taxon>
        <taxon>Orchidaceae</taxon>
        <taxon>Epidendroideae</taxon>
        <taxon>Malaxideae</taxon>
        <taxon>Dendrobiinae</taxon>
        <taxon>Dendrobium</taxon>
    </lineage>
</organism>
<reference evidence="1" key="1">
    <citation type="journal article" date="2022" name="Front. Genet.">
        <title>Chromosome-Scale Assembly of the Dendrobium nobile Genome Provides Insights Into the Molecular Mechanism of the Biosynthesis of the Medicinal Active Ingredient of Dendrobium.</title>
        <authorList>
            <person name="Xu Q."/>
            <person name="Niu S.-C."/>
            <person name="Li K.-L."/>
            <person name="Zheng P.-J."/>
            <person name="Zhang X.-J."/>
            <person name="Jia Y."/>
            <person name="Liu Y."/>
            <person name="Niu Y.-X."/>
            <person name="Yu L.-H."/>
            <person name="Chen D.-F."/>
            <person name="Zhang G.-Q."/>
        </authorList>
    </citation>
    <scope>NUCLEOTIDE SEQUENCE</scope>
    <source>
        <tissue evidence="1">Leaf</tissue>
    </source>
</reference>
<evidence type="ECO:0000313" key="2">
    <source>
        <dbReference type="Proteomes" id="UP000829196"/>
    </source>
</evidence>
<proteinExistence type="predicted"/>
<dbReference type="EMBL" id="JAGYWB010000011">
    <property type="protein sequence ID" value="KAI0503829.1"/>
    <property type="molecule type" value="Genomic_DNA"/>
</dbReference>
<evidence type="ECO:0000313" key="1">
    <source>
        <dbReference type="EMBL" id="KAI0503829.1"/>
    </source>
</evidence>
<dbReference type="Proteomes" id="UP000829196">
    <property type="component" value="Unassembled WGS sequence"/>
</dbReference>
<protein>
    <submittedName>
        <fullName evidence="1">Uncharacterized protein</fullName>
    </submittedName>
</protein>
<keyword evidence="2" id="KW-1185">Reference proteome</keyword>
<gene>
    <name evidence="1" type="ORF">KFK09_014772</name>
</gene>
<sequence length="53" mass="6008">MANGATGWHTCFELNTLLSGKLVLACQGQQFVFWLLDFFNGFCLNGYSTLHEY</sequence>
<name>A0A8T3B4V8_DENNO</name>
<dbReference type="AlphaFoldDB" id="A0A8T3B4V8"/>
<accession>A0A8T3B4V8</accession>